<comment type="caution">
    <text evidence="1">The sequence shown here is derived from an EMBL/GenBank/DDBJ whole genome shotgun (WGS) entry which is preliminary data.</text>
</comment>
<sequence>MATTKLIEWKAKMLFIHKAIPEDNGIHPQCYQHLQERLFNQAHRNREPFLRTTIPHSGHVWGWDESLLHGRSTIAFSFRKCDLKLEHPSFTNAV</sequence>
<organism evidence="1 2">
    <name type="scientific">Caerostris extrusa</name>
    <name type="common">Bark spider</name>
    <name type="synonym">Caerostris bankana</name>
    <dbReference type="NCBI Taxonomy" id="172846"/>
    <lineage>
        <taxon>Eukaryota</taxon>
        <taxon>Metazoa</taxon>
        <taxon>Ecdysozoa</taxon>
        <taxon>Arthropoda</taxon>
        <taxon>Chelicerata</taxon>
        <taxon>Arachnida</taxon>
        <taxon>Araneae</taxon>
        <taxon>Araneomorphae</taxon>
        <taxon>Entelegynae</taxon>
        <taxon>Araneoidea</taxon>
        <taxon>Araneidae</taxon>
        <taxon>Caerostris</taxon>
    </lineage>
</organism>
<keyword evidence="2" id="KW-1185">Reference proteome</keyword>
<dbReference type="Proteomes" id="UP001054945">
    <property type="component" value="Unassembled WGS sequence"/>
</dbReference>
<evidence type="ECO:0000313" key="1">
    <source>
        <dbReference type="EMBL" id="GIY78714.1"/>
    </source>
</evidence>
<gene>
    <name evidence="1" type="ORF">CEXT_202531</name>
</gene>
<proteinExistence type="predicted"/>
<accession>A0AAV4W8Z9</accession>
<dbReference type="EMBL" id="BPLR01015783">
    <property type="protein sequence ID" value="GIY78714.1"/>
    <property type="molecule type" value="Genomic_DNA"/>
</dbReference>
<name>A0AAV4W8Z9_CAEEX</name>
<protein>
    <recommendedName>
        <fullName evidence="3">Transposase</fullName>
    </recommendedName>
</protein>
<evidence type="ECO:0000313" key="2">
    <source>
        <dbReference type="Proteomes" id="UP001054945"/>
    </source>
</evidence>
<dbReference type="AlphaFoldDB" id="A0AAV4W8Z9"/>
<reference evidence="1 2" key="1">
    <citation type="submission" date="2021-06" db="EMBL/GenBank/DDBJ databases">
        <title>Caerostris extrusa draft genome.</title>
        <authorList>
            <person name="Kono N."/>
            <person name="Arakawa K."/>
        </authorList>
    </citation>
    <scope>NUCLEOTIDE SEQUENCE [LARGE SCALE GENOMIC DNA]</scope>
</reference>
<evidence type="ECO:0008006" key="3">
    <source>
        <dbReference type="Google" id="ProtNLM"/>
    </source>
</evidence>